<dbReference type="Gene3D" id="1.25.10.10">
    <property type="entry name" value="Leucine-rich Repeat Variant"/>
    <property type="match status" value="1"/>
</dbReference>
<reference evidence="1 2" key="1">
    <citation type="journal article" date="2017" name="Int. J. Syst. Evol. Microbiol.">
        <title>Bacillus mangrovi sp. nov., isolated from a sediment sample from a mangrove forest.</title>
        <authorList>
            <person name="Gupta V."/>
            <person name="Singh P.K."/>
            <person name="Korpole S."/>
            <person name="Tanuku N.R.S."/>
            <person name="Pinnaka A.K."/>
        </authorList>
    </citation>
    <scope>NUCLEOTIDE SEQUENCE [LARGE SCALE GENOMIC DNA]</scope>
    <source>
        <strain evidence="1 2">KCTC 33872</strain>
    </source>
</reference>
<protein>
    <recommendedName>
        <fullName evidence="3">HEAT repeat domain-containing protein</fullName>
    </recommendedName>
</protein>
<comment type="caution">
    <text evidence="1">The sequence shown here is derived from an EMBL/GenBank/DDBJ whole genome shotgun (WGS) entry which is preliminary data.</text>
</comment>
<evidence type="ECO:0008006" key="3">
    <source>
        <dbReference type="Google" id="ProtNLM"/>
    </source>
</evidence>
<proteinExistence type="predicted"/>
<dbReference type="InterPro" id="IPR011989">
    <property type="entry name" value="ARM-like"/>
</dbReference>
<dbReference type="EMBL" id="WMIB01000017">
    <property type="protein sequence ID" value="MTH54738.1"/>
    <property type="molecule type" value="Genomic_DNA"/>
</dbReference>
<dbReference type="InterPro" id="IPR016024">
    <property type="entry name" value="ARM-type_fold"/>
</dbReference>
<keyword evidence="2" id="KW-1185">Reference proteome</keyword>
<gene>
    <name evidence="1" type="ORF">GKZ89_15145</name>
</gene>
<dbReference type="RefSeq" id="WP_155113248.1">
    <property type="nucleotide sequence ID" value="NZ_WMIB01000017.1"/>
</dbReference>
<dbReference type="SUPFAM" id="SSF48371">
    <property type="entry name" value="ARM repeat"/>
    <property type="match status" value="1"/>
</dbReference>
<evidence type="ECO:0000313" key="1">
    <source>
        <dbReference type="EMBL" id="MTH54738.1"/>
    </source>
</evidence>
<dbReference type="AlphaFoldDB" id="A0A7X2S6V5"/>
<sequence length="209" mass="23247">MPILNMLASQLGRKDEEPNIELAHQLANSEDAEGIKEIIENLSNKEKKIRHDCIKVAYEIGKVRPELTASFAPDFIGLLKSHDNRLVWGGMTALSVIADRSAENIMENLDTVKQAILAGSVITVDKGILTLAKTAAASEQNRQSIFPFLLSHLETCRPKEIPQHAESTLHAVNDANKAEFVNVLREREAYLSPPQLKRVRKIYQTIEAG</sequence>
<name>A0A7X2S6V5_9BACI</name>
<dbReference type="OrthoDB" id="2733362at2"/>
<organism evidence="1 2">
    <name type="scientific">Metabacillus mangrovi</name>
    <dbReference type="NCBI Taxonomy" id="1491830"/>
    <lineage>
        <taxon>Bacteria</taxon>
        <taxon>Bacillati</taxon>
        <taxon>Bacillota</taxon>
        <taxon>Bacilli</taxon>
        <taxon>Bacillales</taxon>
        <taxon>Bacillaceae</taxon>
        <taxon>Metabacillus</taxon>
    </lineage>
</organism>
<evidence type="ECO:0000313" key="2">
    <source>
        <dbReference type="Proteomes" id="UP000434639"/>
    </source>
</evidence>
<dbReference type="Proteomes" id="UP000434639">
    <property type="component" value="Unassembled WGS sequence"/>
</dbReference>
<accession>A0A7X2S6V5</accession>